<keyword evidence="1" id="KW-0805">Transcription regulation</keyword>
<evidence type="ECO:0000259" key="4">
    <source>
        <dbReference type="PROSITE" id="PS51077"/>
    </source>
</evidence>
<dbReference type="Gene3D" id="3.30.450.40">
    <property type="match status" value="1"/>
</dbReference>
<dbReference type="Pfam" id="PF09339">
    <property type="entry name" value="HTH_IclR"/>
    <property type="match status" value="1"/>
</dbReference>
<feature type="domain" description="HTH iclR-type" evidence="4">
    <location>
        <begin position="14"/>
        <end position="76"/>
    </location>
</feature>
<dbReference type="InterPro" id="IPR005471">
    <property type="entry name" value="Tscrpt_reg_IclR_N"/>
</dbReference>
<accession>A0A3B1ADY4</accession>
<dbReference type="EMBL" id="UOFW01000079">
    <property type="protein sequence ID" value="VAX04139.1"/>
    <property type="molecule type" value="Genomic_DNA"/>
</dbReference>
<proteinExistence type="predicted"/>
<evidence type="ECO:0000259" key="5">
    <source>
        <dbReference type="PROSITE" id="PS51078"/>
    </source>
</evidence>
<gene>
    <name evidence="6" type="ORF">MNBD_ALPHA03-1014</name>
</gene>
<organism evidence="6">
    <name type="scientific">hydrothermal vent metagenome</name>
    <dbReference type="NCBI Taxonomy" id="652676"/>
    <lineage>
        <taxon>unclassified sequences</taxon>
        <taxon>metagenomes</taxon>
        <taxon>ecological metagenomes</taxon>
    </lineage>
</organism>
<dbReference type="PROSITE" id="PS51077">
    <property type="entry name" value="HTH_ICLR"/>
    <property type="match status" value="1"/>
</dbReference>
<keyword evidence="3" id="KW-0804">Transcription</keyword>
<dbReference type="InterPro" id="IPR029016">
    <property type="entry name" value="GAF-like_dom_sf"/>
</dbReference>
<dbReference type="GO" id="GO:0045892">
    <property type="term" value="P:negative regulation of DNA-templated transcription"/>
    <property type="evidence" value="ECO:0007669"/>
    <property type="project" value="TreeGrafter"/>
</dbReference>
<name>A0A3B1ADY4_9ZZZZ</name>
<dbReference type="GO" id="GO:0003677">
    <property type="term" value="F:DNA binding"/>
    <property type="evidence" value="ECO:0007669"/>
    <property type="project" value="UniProtKB-KW"/>
</dbReference>
<dbReference type="PROSITE" id="PS51078">
    <property type="entry name" value="ICLR_ED"/>
    <property type="match status" value="1"/>
</dbReference>
<dbReference type="SMART" id="SM00346">
    <property type="entry name" value="HTH_ICLR"/>
    <property type="match status" value="1"/>
</dbReference>
<protein>
    <submittedName>
        <fullName evidence="6">Transcriptional regulator, IclR family</fullName>
    </submittedName>
</protein>
<evidence type="ECO:0000256" key="2">
    <source>
        <dbReference type="ARBA" id="ARBA00023125"/>
    </source>
</evidence>
<reference evidence="6" key="1">
    <citation type="submission" date="2018-06" db="EMBL/GenBank/DDBJ databases">
        <authorList>
            <person name="Zhirakovskaya E."/>
        </authorList>
    </citation>
    <scope>NUCLEOTIDE SEQUENCE</scope>
</reference>
<evidence type="ECO:0000256" key="3">
    <source>
        <dbReference type="ARBA" id="ARBA00023163"/>
    </source>
</evidence>
<dbReference type="Gene3D" id="1.10.10.10">
    <property type="entry name" value="Winged helix-like DNA-binding domain superfamily/Winged helix DNA-binding domain"/>
    <property type="match status" value="1"/>
</dbReference>
<dbReference type="InterPro" id="IPR050707">
    <property type="entry name" value="HTH_MetabolicPath_Reg"/>
</dbReference>
<dbReference type="PANTHER" id="PTHR30136">
    <property type="entry name" value="HELIX-TURN-HELIX TRANSCRIPTIONAL REGULATOR, ICLR FAMILY"/>
    <property type="match status" value="1"/>
</dbReference>
<dbReference type="InterPro" id="IPR036390">
    <property type="entry name" value="WH_DNA-bd_sf"/>
</dbReference>
<sequence>MSDNIIKSAVKGQVQSLSRAFALLEAVAESDTGFGLSQLANRMGLAPSTVHRLLNAMRQMGYVECDQNTGSWSVGLKAFNVGNAYLRKRDFALQARPFMKKLVAALGETVNMAILDRTNVVFIAQVECGEVMRIAVPIGTRGPLHASAVGKVLLSALPDEEILEILENITLAALTEKTHMTIESLMRELDEVRKTGYAIDEQEQSMGMRCIAAAIYDEYNDAIAAISISGPTVRLAQKDIARIGQNIRRMADEITRSIGGIRKKKIED</sequence>
<dbReference type="Pfam" id="PF01614">
    <property type="entry name" value="IclR_C"/>
    <property type="match status" value="1"/>
</dbReference>
<dbReference type="PANTHER" id="PTHR30136:SF24">
    <property type="entry name" value="HTH-TYPE TRANSCRIPTIONAL REPRESSOR ALLR"/>
    <property type="match status" value="1"/>
</dbReference>
<dbReference type="SUPFAM" id="SSF46785">
    <property type="entry name" value="Winged helix' DNA-binding domain"/>
    <property type="match status" value="1"/>
</dbReference>
<dbReference type="InterPro" id="IPR014757">
    <property type="entry name" value="Tscrpt_reg_IclR_C"/>
</dbReference>
<evidence type="ECO:0000256" key="1">
    <source>
        <dbReference type="ARBA" id="ARBA00023015"/>
    </source>
</evidence>
<keyword evidence="2" id="KW-0238">DNA-binding</keyword>
<dbReference type="InterPro" id="IPR036388">
    <property type="entry name" value="WH-like_DNA-bd_sf"/>
</dbReference>
<feature type="domain" description="IclR-ED" evidence="5">
    <location>
        <begin position="77"/>
        <end position="260"/>
    </location>
</feature>
<dbReference type="FunFam" id="1.10.10.10:FF:000056">
    <property type="entry name" value="IclR family transcriptional regulator"/>
    <property type="match status" value="1"/>
</dbReference>
<dbReference type="GO" id="GO:0003700">
    <property type="term" value="F:DNA-binding transcription factor activity"/>
    <property type="evidence" value="ECO:0007669"/>
    <property type="project" value="TreeGrafter"/>
</dbReference>
<dbReference type="SUPFAM" id="SSF55781">
    <property type="entry name" value="GAF domain-like"/>
    <property type="match status" value="1"/>
</dbReference>
<dbReference type="AlphaFoldDB" id="A0A3B1ADY4"/>
<evidence type="ECO:0000313" key="6">
    <source>
        <dbReference type="EMBL" id="VAX04139.1"/>
    </source>
</evidence>